<keyword evidence="3" id="KW-1185">Reference proteome</keyword>
<organism evidence="2 3">
    <name type="scientific">Volucribacter psittacicida</name>
    <dbReference type="NCBI Taxonomy" id="203482"/>
    <lineage>
        <taxon>Bacteria</taxon>
        <taxon>Pseudomonadati</taxon>
        <taxon>Pseudomonadota</taxon>
        <taxon>Gammaproteobacteria</taxon>
        <taxon>Pasteurellales</taxon>
        <taxon>Pasteurellaceae</taxon>
        <taxon>Volucribacter</taxon>
    </lineage>
</organism>
<evidence type="ECO:0000259" key="1">
    <source>
        <dbReference type="PROSITE" id="PS50042"/>
    </source>
</evidence>
<evidence type="ECO:0000313" key="3">
    <source>
        <dbReference type="Proteomes" id="UP000294702"/>
    </source>
</evidence>
<comment type="caution">
    <text evidence="2">The sequence shown here is derived from an EMBL/GenBank/DDBJ whole genome shotgun (WGS) entry which is preliminary data.</text>
</comment>
<dbReference type="RefSeq" id="WP_132692308.1">
    <property type="nucleotide sequence ID" value="NZ_SMFT01000008.1"/>
</dbReference>
<dbReference type="PANTHER" id="PTHR24567">
    <property type="entry name" value="CRP FAMILY TRANSCRIPTIONAL REGULATORY PROTEIN"/>
    <property type="match status" value="1"/>
</dbReference>
<sequence>MLAQLTPLLKQIQQHCPQIRPDELQQFANGLTLFQLPHKSHLLQAGETPTQMVYLCHGLIKAYYSDEQGELTNINFCQEGQFAGDYLAYMQQRPSKYSFQCLEHCTLIGLPYAHIQHSLQQSPQLERFFRLQLEQAFASYLQRTESFLISQSEKRYRQFMQQHPELSKRLSLTDLASYLGIKRQHLTRIRQKMRG</sequence>
<evidence type="ECO:0000313" key="2">
    <source>
        <dbReference type="EMBL" id="TCJ94020.1"/>
    </source>
</evidence>
<reference evidence="2 3" key="1">
    <citation type="submission" date="2019-03" db="EMBL/GenBank/DDBJ databases">
        <title>Genomic Encyclopedia of Type Strains, Phase IV (KMG-IV): sequencing the most valuable type-strain genomes for metagenomic binning, comparative biology and taxonomic classification.</title>
        <authorList>
            <person name="Goeker M."/>
        </authorList>
    </citation>
    <scope>NUCLEOTIDE SEQUENCE [LARGE SCALE GENOMIC DNA]</scope>
    <source>
        <strain evidence="2 3">DSM 15534</strain>
    </source>
</reference>
<dbReference type="InterPro" id="IPR014710">
    <property type="entry name" value="RmlC-like_jellyroll"/>
</dbReference>
<feature type="domain" description="Cyclic nucleotide-binding" evidence="1">
    <location>
        <begin position="19"/>
        <end position="136"/>
    </location>
</feature>
<dbReference type="PROSITE" id="PS50042">
    <property type="entry name" value="CNMP_BINDING_3"/>
    <property type="match status" value="1"/>
</dbReference>
<protein>
    <submittedName>
        <fullName evidence="2">CRP-like cAMP-binding protein</fullName>
    </submittedName>
</protein>
<accession>A0A4R1FJ34</accession>
<dbReference type="InterPro" id="IPR000595">
    <property type="entry name" value="cNMP-bd_dom"/>
</dbReference>
<dbReference type="GO" id="GO:0005829">
    <property type="term" value="C:cytosol"/>
    <property type="evidence" value="ECO:0007669"/>
    <property type="project" value="TreeGrafter"/>
</dbReference>
<gene>
    <name evidence="2" type="ORF">EV694_2159</name>
</gene>
<name>A0A4R1FJ34_9PAST</name>
<dbReference type="Pfam" id="PF00027">
    <property type="entry name" value="cNMP_binding"/>
    <property type="match status" value="1"/>
</dbReference>
<dbReference type="Gene3D" id="2.60.120.10">
    <property type="entry name" value="Jelly Rolls"/>
    <property type="match status" value="1"/>
</dbReference>
<dbReference type="CDD" id="cd00038">
    <property type="entry name" value="CAP_ED"/>
    <property type="match status" value="1"/>
</dbReference>
<dbReference type="EMBL" id="SMFT01000008">
    <property type="protein sequence ID" value="TCJ94020.1"/>
    <property type="molecule type" value="Genomic_DNA"/>
</dbReference>
<dbReference type="GO" id="GO:0003700">
    <property type="term" value="F:DNA-binding transcription factor activity"/>
    <property type="evidence" value="ECO:0007669"/>
    <property type="project" value="TreeGrafter"/>
</dbReference>
<dbReference type="SMART" id="SM00100">
    <property type="entry name" value="cNMP"/>
    <property type="match status" value="1"/>
</dbReference>
<dbReference type="InterPro" id="IPR018490">
    <property type="entry name" value="cNMP-bd_dom_sf"/>
</dbReference>
<dbReference type="SUPFAM" id="SSF51206">
    <property type="entry name" value="cAMP-binding domain-like"/>
    <property type="match status" value="1"/>
</dbReference>
<dbReference type="AlphaFoldDB" id="A0A4R1FJ34"/>
<dbReference type="Proteomes" id="UP000294702">
    <property type="component" value="Unassembled WGS sequence"/>
</dbReference>
<proteinExistence type="predicted"/>
<dbReference type="PANTHER" id="PTHR24567:SF26">
    <property type="entry name" value="REGULATORY PROTEIN YEIL"/>
    <property type="match status" value="1"/>
</dbReference>
<dbReference type="OrthoDB" id="663011at2"/>
<dbReference type="InterPro" id="IPR050397">
    <property type="entry name" value="Env_Response_Regulators"/>
</dbReference>